<dbReference type="EMBL" id="CP114029">
    <property type="protein sequence ID" value="WAP66921.1"/>
    <property type="molecule type" value="Genomic_DNA"/>
</dbReference>
<dbReference type="Proteomes" id="UP001164020">
    <property type="component" value="Chromosome"/>
</dbReference>
<feature type="transmembrane region" description="Helical" evidence="1">
    <location>
        <begin position="22"/>
        <end position="44"/>
    </location>
</feature>
<keyword evidence="1" id="KW-0812">Transmembrane</keyword>
<gene>
    <name evidence="2" type="ORF">OH818_14755</name>
</gene>
<evidence type="ECO:0000256" key="1">
    <source>
        <dbReference type="SAM" id="Phobius"/>
    </source>
</evidence>
<evidence type="ECO:0000313" key="2">
    <source>
        <dbReference type="EMBL" id="WAP66921.1"/>
    </source>
</evidence>
<sequence length="226" mass="25618">MPIPLGARKCHECGDYQGYRRYLAFSSTILSLLIALGSILTLFWDRIYDSIREKNSVLFITPISSTSGEILVYSENFGERPAMITGGEFEGWLSVAGNFDFAIKNSIFSVEPMERKNISFIYEIEEIQKQLSDFRNLAKENMQLTKGFSIDKECKIVVNIVPYNYLVETIEEIKEYNDIELNLRNSLSRATMRDLGYIAPSSPRSISYPVPIDCDVLDPVGGIIPN</sequence>
<name>A0ABY7BVI7_9HYPH</name>
<keyword evidence="1" id="KW-0472">Membrane</keyword>
<keyword evidence="3" id="KW-1185">Reference proteome</keyword>
<dbReference type="RefSeq" id="WP_268879369.1">
    <property type="nucleotide sequence ID" value="NZ_CP114029.1"/>
</dbReference>
<organism evidence="2 3">
    <name type="scientific">Jiella pelagia</name>
    <dbReference type="NCBI Taxonomy" id="2986949"/>
    <lineage>
        <taxon>Bacteria</taxon>
        <taxon>Pseudomonadati</taxon>
        <taxon>Pseudomonadota</taxon>
        <taxon>Alphaproteobacteria</taxon>
        <taxon>Hyphomicrobiales</taxon>
        <taxon>Aurantimonadaceae</taxon>
        <taxon>Jiella</taxon>
    </lineage>
</organism>
<keyword evidence="1" id="KW-1133">Transmembrane helix</keyword>
<accession>A0ABY7BVI7</accession>
<reference evidence="2" key="1">
    <citation type="submission" date="2022-12" db="EMBL/GenBank/DDBJ databases">
        <title>Jiella pelagia sp. nov., isolated from phosphonate enriched culture of Northwest Pacific surface seawater.</title>
        <authorList>
            <person name="Shin D.Y."/>
            <person name="Hwang C.Y."/>
        </authorList>
    </citation>
    <scope>NUCLEOTIDE SEQUENCE</scope>
    <source>
        <strain evidence="2">HL-NP1</strain>
    </source>
</reference>
<evidence type="ECO:0000313" key="3">
    <source>
        <dbReference type="Proteomes" id="UP001164020"/>
    </source>
</evidence>
<proteinExistence type="predicted"/>
<protein>
    <submittedName>
        <fullName evidence="2">Uncharacterized protein</fullName>
    </submittedName>
</protein>